<evidence type="ECO:0000313" key="10">
    <source>
        <dbReference type="EMBL" id="VAW59305.1"/>
    </source>
</evidence>
<keyword evidence="3" id="KW-0812">Transmembrane</keyword>
<evidence type="ECO:0000256" key="6">
    <source>
        <dbReference type="ARBA" id="ARBA00023136"/>
    </source>
</evidence>
<evidence type="ECO:0000256" key="4">
    <source>
        <dbReference type="ARBA" id="ARBA00022729"/>
    </source>
</evidence>
<evidence type="ECO:0000256" key="8">
    <source>
        <dbReference type="ARBA" id="ARBA00023237"/>
    </source>
</evidence>
<keyword evidence="6" id="KW-0472">Membrane</keyword>
<keyword evidence="4" id="KW-0732">Signal</keyword>
<dbReference type="GO" id="GO:0015344">
    <property type="term" value="F:siderophore uptake transmembrane transporter activity"/>
    <property type="evidence" value="ECO:0007669"/>
    <property type="project" value="TreeGrafter"/>
</dbReference>
<dbReference type="PROSITE" id="PS52016">
    <property type="entry name" value="TONB_DEPENDENT_REC_3"/>
    <property type="match status" value="1"/>
</dbReference>
<keyword evidence="5" id="KW-0798">TonB box</keyword>
<dbReference type="GO" id="GO:0009279">
    <property type="term" value="C:cell outer membrane"/>
    <property type="evidence" value="ECO:0007669"/>
    <property type="project" value="UniProtKB-SubCell"/>
</dbReference>
<dbReference type="InterPro" id="IPR036942">
    <property type="entry name" value="Beta-barrel_TonB_sf"/>
</dbReference>
<accession>A0A3B0WTI7</accession>
<protein>
    <recommendedName>
        <fullName evidence="9">TonB-dependent receptor-like beta-barrel domain-containing protein</fullName>
    </recommendedName>
</protein>
<keyword evidence="7" id="KW-0675">Receptor</keyword>
<dbReference type="AlphaFoldDB" id="A0A3B0WTI7"/>
<dbReference type="Pfam" id="PF00593">
    <property type="entry name" value="TonB_dep_Rec_b-barrel"/>
    <property type="match status" value="1"/>
</dbReference>
<keyword evidence="2" id="KW-0813">Transport</keyword>
<dbReference type="EMBL" id="UOFH01000071">
    <property type="protein sequence ID" value="VAW59305.1"/>
    <property type="molecule type" value="Genomic_DNA"/>
</dbReference>
<proteinExistence type="predicted"/>
<dbReference type="SUPFAM" id="SSF56935">
    <property type="entry name" value="Porins"/>
    <property type="match status" value="1"/>
</dbReference>
<dbReference type="Gene3D" id="2.40.170.20">
    <property type="entry name" value="TonB-dependent receptor, beta-barrel domain"/>
    <property type="match status" value="1"/>
</dbReference>
<feature type="non-terminal residue" evidence="10">
    <location>
        <position position="1"/>
    </location>
</feature>
<sequence length="361" mass="41156">SASGGASNDPLLFNNSLANNNETRFQWHNDWKINANNQLQFGFEYRYIDSNTSYIENNFDIGDLVNQNFPIAYYGTLEPTTVVQNPSTRNIIGVYSQYQHQFSDDTHAIIGLRFDDFSDIDTNVSPRLALIHNLNKQHTVKLLYAEAFRAPSENELHLTNNPVTLGNVNLKPETTQTWDLIWVAQWASTNTSFGYFENHFDNAIVLAPSGVGTLLQFQNINQDSSRGIEFEISHELNQHWLLQATYTQIIDNTDSSIREAEQLASFMLNYQKEKWNANLISAYSGERKMPANGNNGTLITLNDYLQLFAKFSYKINDDFKIFLQGKNLLNEDYLTPASNAALTEGIPNRGQEFLFGVNWTF</sequence>
<dbReference type="PANTHER" id="PTHR30069">
    <property type="entry name" value="TONB-DEPENDENT OUTER MEMBRANE RECEPTOR"/>
    <property type="match status" value="1"/>
</dbReference>
<evidence type="ECO:0000256" key="2">
    <source>
        <dbReference type="ARBA" id="ARBA00022448"/>
    </source>
</evidence>
<dbReference type="InterPro" id="IPR039426">
    <property type="entry name" value="TonB-dep_rcpt-like"/>
</dbReference>
<evidence type="ECO:0000256" key="1">
    <source>
        <dbReference type="ARBA" id="ARBA00004571"/>
    </source>
</evidence>
<reference evidence="10" key="1">
    <citation type="submission" date="2018-06" db="EMBL/GenBank/DDBJ databases">
        <authorList>
            <person name="Zhirakovskaya E."/>
        </authorList>
    </citation>
    <scope>NUCLEOTIDE SEQUENCE</scope>
</reference>
<evidence type="ECO:0000259" key="9">
    <source>
        <dbReference type="Pfam" id="PF00593"/>
    </source>
</evidence>
<gene>
    <name evidence="10" type="ORF">MNBD_GAMMA08-2519</name>
</gene>
<dbReference type="PANTHER" id="PTHR30069:SF29">
    <property type="entry name" value="HEMOGLOBIN AND HEMOGLOBIN-HAPTOGLOBIN-BINDING PROTEIN 1-RELATED"/>
    <property type="match status" value="1"/>
</dbReference>
<organism evidence="10">
    <name type="scientific">hydrothermal vent metagenome</name>
    <dbReference type="NCBI Taxonomy" id="652676"/>
    <lineage>
        <taxon>unclassified sequences</taxon>
        <taxon>metagenomes</taxon>
        <taxon>ecological metagenomes</taxon>
    </lineage>
</organism>
<feature type="domain" description="TonB-dependent receptor-like beta-barrel" evidence="9">
    <location>
        <begin position="18"/>
        <end position="328"/>
    </location>
</feature>
<name>A0A3B0WTI7_9ZZZZ</name>
<keyword evidence="8" id="KW-0998">Cell outer membrane</keyword>
<dbReference type="InterPro" id="IPR000531">
    <property type="entry name" value="Beta-barrel_TonB"/>
</dbReference>
<comment type="subcellular location">
    <subcellularLocation>
        <location evidence="1">Cell outer membrane</location>
        <topology evidence="1">Multi-pass membrane protein</topology>
    </subcellularLocation>
</comment>
<evidence type="ECO:0000256" key="3">
    <source>
        <dbReference type="ARBA" id="ARBA00022692"/>
    </source>
</evidence>
<evidence type="ECO:0000256" key="5">
    <source>
        <dbReference type="ARBA" id="ARBA00023077"/>
    </source>
</evidence>
<evidence type="ECO:0000256" key="7">
    <source>
        <dbReference type="ARBA" id="ARBA00023170"/>
    </source>
</evidence>
<dbReference type="GO" id="GO:0044718">
    <property type="term" value="P:siderophore transmembrane transport"/>
    <property type="evidence" value="ECO:0007669"/>
    <property type="project" value="TreeGrafter"/>
</dbReference>